<dbReference type="RefSeq" id="WP_169559855.1">
    <property type="nucleotide sequence ID" value="NZ_BSNF01000001.1"/>
</dbReference>
<dbReference type="PANTHER" id="PTHR47506">
    <property type="entry name" value="TRANSCRIPTIONAL REGULATORY PROTEIN"/>
    <property type="match status" value="1"/>
</dbReference>
<keyword evidence="7" id="KW-1185">Reference proteome</keyword>
<dbReference type="Gene3D" id="1.10.357.10">
    <property type="entry name" value="Tetracycline Repressor, domain 2"/>
    <property type="match status" value="1"/>
</dbReference>
<evidence type="ECO:0000313" key="6">
    <source>
        <dbReference type="EMBL" id="GLQ05895.1"/>
    </source>
</evidence>
<keyword evidence="3" id="KW-0804">Transcription</keyword>
<dbReference type="InterPro" id="IPR009057">
    <property type="entry name" value="Homeodomain-like_sf"/>
</dbReference>
<dbReference type="PRINTS" id="PR00455">
    <property type="entry name" value="HTHTETR"/>
</dbReference>
<dbReference type="InterPro" id="IPR001647">
    <property type="entry name" value="HTH_TetR"/>
</dbReference>
<evidence type="ECO:0000256" key="1">
    <source>
        <dbReference type="ARBA" id="ARBA00023015"/>
    </source>
</evidence>
<dbReference type="PANTHER" id="PTHR47506:SF1">
    <property type="entry name" value="HTH-TYPE TRANSCRIPTIONAL REGULATOR YJDC"/>
    <property type="match status" value="1"/>
</dbReference>
<accession>A0ABQ5U150</accession>
<gene>
    <name evidence="6" type="ORF">GCM10007924_11160</name>
</gene>
<feature type="domain" description="HTH tetR-type" evidence="5">
    <location>
        <begin position="15"/>
        <end position="75"/>
    </location>
</feature>
<evidence type="ECO:0000256" key="3">
    <source>
        <dbReference type="ARBA" id="ARBA00023163"/>
    </source>
</evidence>
<keyword evidence="2 4" id="KW-0238">DNA-binding</keyword>
<protein>
    <submittedName>
        <fullName evidence="6">TetR family transcriptional regulator</fullName>
    </submittedName>
</protein>
<dbReference type="Pfam" id="PF00440">
    <property type="entry name" value="TetR_N"/>
    <property type="match status" value="1"/>
</dbReference>
<dbReference type="EMBL" id="BSNF01000001">
    <property type="protein sequence ID" value="GLQ05895.1"/>
    <property type="molecule type" value="Genomic_DNA"/>
</dbReference>
<reference evidence="6" key="1">
    <citation type="journal article" date="2014" name="Int. J. Syst. Evol. Microbiol.">
        <title>Complete genome of a new Firmicutes species belonging to the dominant human colonic microbiota ('Ruminococcus bicirculans') reveals two chromosomes and a selective capacity to utilize plant glucans.</title>
        <authorList>
            <consortium name="NISC Comparative Sequencing Program"/>
            <person name="Wegmann U."/>
            <person name="Louis P."/>
            <person name="Goesmann A."/>
            <person name="Henrissat B."/>
            <person name="Duncan S.H."/>
            <person name="Flint H.J."/>
        </authorList>
    </citation>
    <scope>NUCLEOTIDE SEQUENCE</scope>
    <source>
        <strain evidence="6">NBRC 103408</strain>
    </source>
</reference>
<evidence type="ECO:0000256" key="4">
    <source>
        <dbReference type="PROSITE-ProRule" id="PRU00335"/>
    </source>
</evidence>
<evidence type="ECO:0000313" key="7">
    <source>
        <dbReference type="Proteomes" id="UP001161409"/>
    </source>
</evidence>
<sequence length="203" mass="23361">MTETLKAGKNAERSARMRERILCATLDHIFECGFVAASTPAIVKRAGVSRGAMLHHFPTKELLIASAIEKLLEDEIEDLRRVAAAFAEHETTIDDFVDDMWKRFSGRLFMITLDFLSYARTDEKMREALIPVSLNFHKSLNDIWKQFFRYEEKSEEQVQILLNTTLCLMRGMGAQTVIREDAAYFDAIRNNWKLILHSQLDSA</sequence>
<dbReference type="SUPFAM" id="SSF46689">
    <property type="entry name" value="Homeodomain-like"/>
    <property type="match status" value="1"/>
</dbReference>
<dbReference type="Proteomes" id="UP001161409">
    <property type="component" value="Unassembled WGS sequence"/>
</dbReference>
<reference evidence="6" key="2">
    <citation type="submission" date="2023-01" db="EMBL/GenBank/DDBJ databases">
        <title>Draft genome sequence of Sneathiella chinensis strain NBRC 103408.</title>
        <authorList>
            <person name="Sun Q."/>
            <person name="Mori K."/>
        </authorList>
    </citation>
    <scope>NUCLEOTIDE SEQUENCE</scope>
    <source>
        <strain evidence="6">NBRC 103408</strain>
    </source>
</reference>
<name>A0ABQ5U150_9PROT</name>
<comment type="caution">
    <text evidence="6">The sequence shown here is derived from an EMBL/GenBank/DDBJ whole genome shotgun (WGS) entry which is preliminary data.</text>
</comment>
<dbReference type="PROSITE" id="PS50977">
    <property type="entry name" value="HTH_TETR_2"/>
    <property type="match status" value="1"/>
</dbReference>
<evidence type="ECO:0000259" key="5">
    <source>
        <dbReference type="PROSITE" id="PS50977"/>
    </source>
</evidence>
<feature type="DNA-binding region" description="H-T-H motif" evidence="4">
    <location>
        <begin position="38"/>
        <end position="57"/>
    </location>
</feature>
<evidence type="ECO:0000256" key="2">
    <source>
        <dbReference type="ARBA" id="ARBA00023125"/>
    </source>
</evidence>
<proteinExistence type="predicted"/>
<organism evidence="6 7">
    <name type="scientific">Sneathiella chinensis</name>
    <dbReference type="NCBI Taxonomy" id="349750"/>
    <lineage>
        <taxon>Bacteria</taxon>
        <taxon>Pseudomonadati</taxon>
        <taxon>Pseudomonadota</taxon>
        <taxon>Alphaproteobacteria</taxon>
        <taxon>Sneathiellales</taxon>
        <taxon>Sneathiellaceae</taxon>
        <taxon>Sneathiella</taxon>
    </lineage>
</organism>
<keyword evidence="1" id="KW-0805">Transcription regulation</keyword>